<dbReference type="AlphaFoldDB" id="U4L783"/>
<protein>
    <submittedName>
        <fullName evidence="1">Uncharacterized protein</fullName>
    </submittedName>
</protein>
<evidence type="ECO:0000313" key="1">
    <source>
        <dbReference type="EMBL" id="CCX13412.1"/>
    </source>
</evidence>
<proteinExistence type="predicted"/>
<organism evidence="1 2">
    <name type="scientific">Pyronema omphalodes (strain CBS 100304)</name>
    <name type="common">Pyronema confluens</name>
    <dbReference type="NCBI Taxonomy" id="1076935"/>
    <lineage>
        <taxon>Eukaryota</taxon>
        <taxon>Fungi</taxon>
        <taxon>Dikarya</taxon>
        <taxon>Ascomycota</taxon>
        <taxon>Pezizomycotina</taxon>
        <taxon>Pezizomycetes</taxon>
        <taxon>Pezizales</taxon>
        <taxon>Pyronemataceae</taxon>
        <taxon>Pyronema</taxon>
    </lineage>
</organism>
<name>U4L783_PYROM</name>
<dbReference type="Proteomes" id="UP000018144">
    <property type="component" value="Unassembled WGS sequence"/>
</dbReference>
<dbReference type="EMBL" id="HF935839">
    <property type="protein sequence ID" value="CCX13412.1"/>
    <property type="molecule type" value="Genomic_DNA"/>
</dbReference>
<accession>U4L783</accession>
<reference evidence="1 2" key="1">
    <citation type="journal article" date="2013" name="PLoS Genet.">
        <title>The genome and development-dependent transcriptomes of Pyronema confluens: a window into fungal evolution.</title>
        <authorList>
            <person name="Traeger S."/>
            <person name="Altegoer F."/>
            <person name="Freitag M."/>
            <person name="Gabaldon T."/>
            <person name="Kempken F."/>
            <person name="Kumar A."/>
            <person name="Marcet-Houben M."/>
            <person name="Poggeler S."/>
            <person name="Stajich J.E."/>
            <person name="Nowrousian M."/>
        </authorList>
    </citation>
    <scope>NUCLEOTIDE SEQUENCE [LARGE SCALE GENOMIC DNA]</scope>
    <source>
        <strain evidence="2">CBS 100304</strain>
        <tissue evidence="1">Vegetative mycelium</tissue>
    </source>
</reference>
<keyword evidence="2" id="KW-1185">Reference proteome</keyword>
<sequence length="31" mass="3673">MSIAVESVFTTWLWDTTNWEITRRLGDIMIS</sequence>
<gene>
    <name evidence="1" type="ORF">PCON_13005</name>
</gene>
<evidence type="ECO:0000313" key="2">
    <source>
        <dbReference type="Proteomes" id="UP000018144"/>
    </source>
</evidence>